<gene>
    <name evidence="1" type="ORF">PMEL_200356</name>
</gene>
<accession>A0A250KJI4</accession>
<sequence>MFVGTVSDNFDERIDKKTFHAEIVVDTVKVSSEMKTYQPIPVTVDFSNEDGSDVLKENIEANYKQL</sequence>
<evidence type="ECO:0000313" key="1">
    <source>
        <dbReference type="EMBL" id="BBA29830.1"/>
    </source>
</evidence>
<dbReference type="OrthoDB" id="102453at2"/>
<proteinExistence type="predicted"/>
<dbReference type="EMBL" id="AP018050">
    <property type="protein sequence ID" value="BBA29830.1"/>
    <property type="molecule type" value="Genomic_DNA"/>
</dbReference>
<protein>
    <submittedName>
        <fullName evidence="1">Conjugal transfer protein TraG</fullName>
    </submittedName>
</protein>
<organism evidence="1 2">
    <name type="scientific">Prevotella melaninogenica</name>
    <dbReference type="NCBI Taxonomy" id="28132"/>
    <lineage>
        <taxon>Bacteria</taxon>
        <taxon>Pseudomonadati</taxon>
        <taxon>Bacteroidota</taxon>
        <taxon>Bacteroidia</taxon>
        <taxon>Bacteroidales</taxon>
        <taxon>Prevotellaceae</taxon>
        <taxon>Prevotella</taxon>
    </lineage>
</organism>
<reference evidence="1 2" key="1">
    <citation type="submission" date="2017-05" db="EMBL/GenBank/DDBJ databases">
        <title>whole genome sequence of Prevotella melaninogenica GAI 07411.</title>
        <authorList>
            <person name="Kondo Y."/>
            <person name="Hoshino T."/>
        </authorList>
    </citation>
    <scope>NUCLEOTIDE SEQUENCE [LARGE SCALE GENOMIC DNA]</scope>
    <source>
        <strain evidence="1 2">GAI 07411</strain>
    </source>
</reference>
<dbReference type="AlphaFoldDB" id="A0A250KJI4"/>
<dbReference type="Proteomes" id="UP000267517">
    <property type="component" value="Chromosome II"/>
</dbReference>
<name>A0A250KJI4_9BACT</name>
<evidence type="ECO:0000313" key="2">
    <source>
        <dbReference type="Proteomes" id="UP000267517"/>
    </source>
</evidence>